<dbReference type="InterPro" id="IPR036047">
    <property type="entry name" value="F-box-like_dom_sf"/>
</dbReference>
<dbReference type="STRING" id="3983.A0A2C9W1R2"/>
<protein>
    <recommendedName>
        <fullName evidence="1">F-box domain-containing protein</fullName>
    </recommendedName>
</protein>
<dbReference type="InterPro" id="IPR001810">
    <property type="entry name" value="F-box_dom"/>
</dbReference>
<gene>
    <name evidence="2" type="ORF">MANES_04G117900</name>
</gene>
<dbReference type="AlphaFoldDB" id="A0A2C9W1R2"/>
<accession>A0A2C9W1R2</accession>
<dbReference type="EMBL" id="CM004390">
    <property type="protein sequence ID" value="OAY52872.1"/>
    <property type="molecule type" value="Genomic_DNA"/>
</dbReference>
<dbReference type="Pfam" id="PF00646">
    <property type="entry name" value="F-box"/>
    <property type="match status" value="1"/>
</dbReference>
<proteinExistence type="predicted"/>
<evidence type="ECO:0000259" key="1">
    <source>
        <dbReference type="SMART" id="SM00256"/>
    </source>
</evidence>
<evidence type="ECO:0000313" key="2">
    <source>
        <dbReference type="EMBL" id="OAY52872.1"/>
    </source>
</evidence>
<dbReference type="InterPro" id="IPR017451">
    <property type="entry name" value="F-box-assoc_interact_dom"/>
</dbReference>
<dbReference type="InterPro" id="IPR050796">
    <property type="entry name" value="SCF_F-box_component"/>
</dbReference>
<feature type="domain" description="F-box" evidence="1">
    <location>
        <begin position="3"/>
        <end position="43"/>
    </location>
</feature>
<name>A0A2C9W1R2_MANES</name>
<dbReference type="PANTHER" id="PTHR31672:SF13">
    <property type="entry name" value="F-BOX PROTEIN CPR30-LIKE"/>
    <property type="match status" value="1"/>
</dbReference>
<dbReference type="SUPFAM" id="SSF81383">
    <property type="entry name" value="F-box domain"/>
    <property type="match status" value="1"/>
</dbReference>
<dbReference type="SMART" id="SM00256">
    <property type="entry name" value="FBOX"/>
    <property type="match status" value="1"/>
</dbReference>
<dbReference type="Pfam" id="PF07734">
    <property type="entry name" value="FBA_1"/>
    <property type="match status" value="1"/>
</dbReference>
<organism evidence="2">
    <name type="scientific">Manihot esculenta</name>
    <name type="common">Cassava</name>
    <name type="synonym">Jatropha manihot</name>
    <dbReference type="NCBI Taxonomy" id="3983"/>
    <lineage>
        <taxon>Eukaryota</taxon>
        <taxon>Viridiplantae</taxon>
        <taxon>Streptophyta</taxon>
        <taxon>Embryophyta</taxon>
        <taxon>Tracheophyta</taxon>
        <taxon>Spermatophyta</taxon>
        <taxon>Magnoliopsida</taxon>
        <taxon>eudicotyledons</taxon>
        <taxon>Gunneridae</taxon>
        <taxon>Pentapetalae</taxon>
        <taxon>rosids</taxon>
        <taxon>fabids</taxon>
        <taxon>Malpighiales</taxon>
        <taxon>Euphorbiaceae</taxon>
        <taxon>Crotonoideae</taxon>
        <taxon>Manihoteae</taxon>
        <taxon>Manihot</taxon>
    </lineage>
</organism>
<reference evidence="2" key="1">
    <citation type="submission" date="2016-02" db="EMBL/GenBank/DDBJ databases">
        <title>WGS assembly of Manihot esculenta.</title>
        <authorList>
            <person name="Bredeson J.V."/>
            <person name="Prochnik S.E."/>
            <person name="Lyons J.B."/>
            <person name="Schmutz J."/>
            <person name="Grimwood J."/>
            <person name="Vrebalov J."/>
            <person name="Bart R.S."/>
            <person name="Amuge T."/>
            <person name="Ferguson M.E."/>
            <person name="Green R."/>
            <person name="Putnam N."/>
            <person name="Stites J."/>
            <person name="Rounsley S."/>
            <person name="Rokhsar D.S."/>
        </authorList>
    </citation>
    <scope>NUCLEOTIDE SEQUENCE [LARGE SCALE GENOMIC DNA]</scope>
    <source>
        <tissue evidence="2">Leaf</tissue>
    </source>
</reference>
<dbReference type="InterPro" id="IPR006527">
    <property type="entry name" value="F-box-assoc_dom_typ1"/>
</dbReference>
<dbReference type="PANTHER" id="PTHR31672">
    <property type="entry name" value="BNACNNG10540D PROTEIN"/>
    <property type="match status" value="1"/>
</dbReference>
<dbReference type="NCBIfam" id="TIGR01640">
    <property type="entry name" value="F_box_assoc_1"/>
    <property type="match status" value="1"/>
</dbReference>
<sequence length="405" mass="46911">MKFDYDLLVEILCRLPVESLLRFRCLSKTCCSCIDSPDFIKLHLNRSIKTRTNRSLVIHEILPKGSTYAIDLDSSESNRHPMKLHHKFHGDVFGSCNGLLAIYNGEDLTLWNPATKKHRNLPRFWDHCQSDDKMLRGFGYNAENDDYKVIVITQLFFMYHPTFWVYSLKANSLTRTDVLIDCSIINDNRHDSVGVFAGGSVHWVVNRRGYFDNKVILAFNLNNESFCELPKPRTRSTDLVMYLGELGGSLAISYPWDCEIWVMKEYGVEESWTKLFYVSHFRNGMYYKICDPYLKPLCYSKTETGHEALLVVQDSEYFLLCDLEKEGTKKLAIFGSLQHKRCNRISANICLYTCIRFWKEKLYGLPKPHTKSDPFACLGEIGGSLAISFCLCINVFVDVWIMKEY</sequence>